<evidence type="ECO:0000313" key="15">
    <source>
        <dbReference type="EMBL" id="QJF46620.1"/>
    </source>
</evidence>
<evidence type="ECO:0000256" key="13">
    <source>
        <dbReference type="RuleBase" id="RU003626"/>
    </source>
</evidence>
<dbReference type="GO" id="GO:0003735">
    <property type="term" value="F:structural constituent of ribosome"/>
    <property type="evidence" value="ECO:0007669"/>
    <property type="project" value="InterPro"/>
</dbReference>
<comment type="subunit">
    <text evidence="3 11 13">Part of the 30S ribosomal subunit.</text>
</comment>
<geneLocation type="chloroplast" evidence="15"/>
<feature type="domain" description="KH type-2" evidence="14">
    <location>
        <begin position="51"/>
        <end position="128"/>
    </location>
</feature>
<dbReference type="InterPro" id="IPR001351">
    <property type="entry name" value="Ribosomal_uS3_C"/>
</dbReference>
<evidence type="ECO:0000256" key="6">
    <source>
        <dbReference type="ARBA" id="ARBA00022730"/>
    </source>
</evidence>
<dbReference type="HAMAP" id="MF_01309_B">
    <property type="entry name" value="Ribosomal_uS3_B"/>
    <property type="match status" value="1"/>
</dbReference>
<dbReference type="Gene3D" id="3.30.1140.32">
    <property type="entry name" value="Ribosomal protein S3, C-terminal domain"/>
    <property type="match status" value="1"/>
</dbReference>
<dbReference type="PANTHER" id="PTHR11760:SF42">
    <property type="entry name" value="SMALL RIBOSOMAL SUBUNIT PROTEIN US3C"/>
    <property type="match status" value="1"/>
</dbReference>
<evidence type="ECO:0000256" key="8">
    <source>
        <dbReference type="ARBA" id="ARBA00022980"/>
    </source>
</evidence>
<evidence type="ECO:0000256" key="4">
    <source>
        <dbReference type="ARBA" id="ARBA00022528"/>
    </source>
</evidence>
<keyword evidence="5 13" id="KW-0934">Plastid</keyword>
<dbReference type="InterPro" id="IPR057258">
    <property type="entry name" value="Ribosomal_uS3"/>
</dbReference>
<evidence type="ECO:0000256" key="12">
    <source>
        <dbReference type="RuleBase" id="RU003624"/>
    </source>
</evidence>
<evidence type="ECO:0000256" key="11">
    <source>
        <dbReference type="HAMAP-Rule" id="MF_01309"/>
    </source>
</evidence>
<dbReference type="SUPFAM" id="SSF54814">
    <property type="entry name" value="Prokaryotic type KH domain (KH-domain type II)"/>
    <property type="match status" value="1"/>
</dbReference>
<protein>
    <recommendedName>
        <fullName evidence="10 11">Small ribosomal subunit protein uS3c</fullName>
    </recommendedName>
</protein>
<dbReference type="GO" id="GO:0006412">
    <property type="term" value="P:translation"/>
    <property type="evidence" value="ECO:0007669"/>
    <property type="project" value="UniProtKB-UniRule"/>
</dbReference>
<keyword evidence="7 11" id="KW-0694">RNA-binding</keyword>
<proteinExistence type="inferred from homology"/>
<dbReference type="SUPFAM" id="SSF54821">
    <property type="entry name" value="Ribosomal protein S3 C-terminal domain"/>
    <property type="match status" value="1"/>
</dbReference>
<dbReference type="InterPro" id="IPR004044">
    <property type="entry name" value="KH_dom_type_2"/>
</dbReference>
<name>A0A6M3W0U5_9ARAE</name>
<evidence type="ECO:0000256" key="3">
    <source>
        <dbReference type="ARBA" id="ARBA00011458"/>
    </source>
</evidence>
<evidence type="ECO:0000259" key="14">
    <source>
        <dbReference type="PROSITE" id="PS50823"/>
    </source>
</evidence>
<dbReference type="InterPro" id="IPR005704">
    <property type="entry name" value="Ribosomal_uS3_bac-typ"/>
</dbReference>
<comment type="similarity">
    <text evidence="2 11 12">Belongs to the universal ribosomal protein uS3 family.</text>
</comment>
<evidence type="ECO:0000256" key="5">
    <source>
        <dbReference type="ARBA" id="ARBA00022640"/>
    </source>
</evidence>
<accession>A0A6M3W0U5</accession>
<dbReference type="GO" id="GO:0022627">
    <property type="term" value="C:cytosolic small ribosomal subunit"/>
    <property type="evidence" value="ECO:0007669"/>
    <property type="project" value="TreeGrafter"/>
</dbReference>
<dbReference type="PANTHER" id="PTHR11760">
    <property type="entry name" value="30S/40S RIBOSOMAL PROTEIN S3"/>
    <property type="match status" value="1"/>
</dbReference>
<dbReference type="EMBL" id="MH743153">
    <property type="protein sequence ID" value="QJF46620.1"/>
    <property type="molecule type" value="Genomic_DNA"/>
</dbReference>
<evidence type="ECO:0000256" key="10">
    <source>
        <dbReference type="ARBA" id="ARBA00035154"/>
    </source>
</evidence>
<dbReference type="GO" id="GO:0009507">
    <property type="term" value="C:chloroplast"/>
    <property type="evidence" value="ECO:0007669"/>
    <property type="project" value="UniProtKB-SubCell"/>
</dbReference>
<keyword evidence="8 11" id="KW-0689">Ribosomal protein</keyword>
<evidence type="ECO:0000256" key="2">
    <source>
        <dbReference type="ARBA" id="ARBA00010761"/>
    </source>
</evidence>
<dbReference type="InterPro" id="IPR018280">
    <property type="entry name" value="Ribosomal_uS3_CS"/>
</dbReference>
<gene>
    <name evidence="11 15" type="primary">rps3</name>
</gene>
<evidence type="ECO:0000256" key="9">
    <source>
        <dbReference type="ARBA" id="ARBA00023274"/>
    </source>
</evidence>
<dbReference type="InterPro" id="IPR036419">
    <property type="entry name" value="Ribosomal_S3_C_sf"/>
</dbReference>
<dbReference type="InterPro" id="IPR009019">
    <property type="entry name" value="KH_sf_prok-type"/>
</dbReference>
<keyword evidence="9 11" id="KW-0687">Ribonucleoprotein</keyword>
<dbReference type="GO" id="GO:0019843">
    <property type="term" value="F:rRNA binding"/>
    <property type="evidence" value="ECO:0007669"/>
    <property type="project" value="UniProtKB-UniRule"/>
</dbReference>
<dbReference type="NCBIfam" id="TIGR01009">
    <property type="entry name" value="rpsC_bact"/>
    <property type="match status" value="1"/>
</dbReference>
<evidence type="ECO:0000256" key="7">
    <source>
        <dbReference type="ARBA" id="ARBA00022884"/>
    </source>
</evidence>
<sequence length="228" mass="26335">MARKINPLAFRLGTTQNHHSLWFAQPKRFSTGLQEDEKIRDCINNYIQNRIQNYIQKNIRRSSDFEEIGITHIEIQKKIDGIEVIIYIAFPNLLIEDRNQIIKELQTNVQKELNSINQKLKISITKIENPYGQPVILAKYIALQLENRIPSKKAMKKAIELTKETNTKGIKIQISGRIAGKEVARAKWIRSGRVPLQTIRAKINYCCYPVQTVHGILGIKVWTFVDGE</sequence>
<reference evidence="15" key="1">
    <citation type="submission" date="2018-08" db="EMBL/GenBank/DDBJ databases">
        <title>The Complete Chloroplast Genome and Comparative Analysis of Four Zantedeschia Ornamental Species.</title>
        <authorList>
            <person name="He S."/>
            <person name="Wu H."/>
        </authorList>
    </citation>
    <scope>NUCLEOTIDE SEQUENCE</scope>
</reference>
<evidence type="ECO:0000256" key="1">
    <source>
        <dbReference type="ARBA" id="ARBA00004229"/>
    </source>
</evidence>
<keyword evidence="6 11" id="KW-0699">rRNA-binding</keyword>
<dbReference type="CDD" id="cd02412">
    <property type="entry name" value="KH-II_30S_S3"/>
    <property type="match status" value="1"/>
</dbReference>
<dbReference type="PROSITE" id="PS00548">
    <property type="entry name" value="RIBOSOMAL_S3"/>
    <property type="match status" value="1"/>
</dbReference>
<dbReference type="Pfam" id="PF00189">
    <property type="entry name" value="Ribosomal_S3_C"/>
    <property type="match status" value="1"/>
</dbReference>
<dbReference type="PROSITE" id="PS50823">
    <property type="entry name" value="KH_TYPE_2"/>
    <property type="match status" value="1"/>
</dbReference>
<comment type="subcellular location">
    <subcellularLocation>
        <location evidence="1 11 13">Plastid</location>
        <location evidence="1 11 13">Chloroplast</location>
    </subcellularLocation>
</comment>
<organism evidence="15">
    <name type="scientific">Zantedeschia elliottiana</name>
    <dbReference type="NCBI Taxonomy" id="94108"/>
    <lineage>
        <taxon>Eukaryota</taxon>
        <taxon>Viridiplantae</taxon>
        <taxon>Streptophyta</taxon>
        <taxon>Embryophyta</taxon>
        <taxon>Tracheophyta</taxon>
        <taxon>Spermatophyta</taxon>
        <taxon>Magnoliopsida</taxon>
        <taxon>Liliopsida</taxon>
        <taxon>Araceae</taxon>
        <taxon>Philodendroideae</taxon>
        <taxon>Zantedeschieae</taxon>
        <taxon>Zantedeschia</taxon>
    </lineage>
</organism>
<dbReference type="AlphaFoldDB" id="A0A6M3W0U5"/>
<dbReference type="Gene3D" id="3.30.300.20">
    <property type="match status" value="1"/>
</dbReference>
<keyword evidence="4 13" id="KW-0150">Chloroplast</keyword>
<dbReference type="InterPro" id="IPR015946">
    <property type="entry name" value="KH_dom-like_a/b"/>
</dbReference>